<dbReference type="InterPro" id="IPR001670">
    <property type="entry name" value="ADH_Fe/GldA"/>
</dbReference>
<evidence type="ECO:0000256" key="1">
    <source>
        <dbReference type="ARBA" id="ARBA00007358"/>
    </source>
</evidence>
<dbReference type="Proteomes" id="UP000293902">
    <property type="component" value="Chromosome"/>
</dbReference>
<dbReference type="GO" id="GO:1990362">
    <property type="term" value="F:butanol dehydrogenase (NAD+) activity"/>
    <property type="evidence" value="ECO:0007669"/>
    <property type="project" value="InterPro"/>
</dbReference>
<name>A0A328FI91_9BACT</name>
<sequence length="385" mass="42108">MQDFNYHNPTKVYFGKTALDNLVHELETQDVSNVLFVYGGGSIKANGVYDTVMKALKQCRINIVEHAGVKGNPSLNHARNGVAKAKENNVDLIIAAGGGSVMDEAKAVAAGALVPFDVWDFYCKKETVAESIALFAIPTLPATSSEMNGISVLCNDETNEKFNIIAQGILNPVAAFLDPQTTYTLSLQQTAYACTDIISHLTESYFTTSSDELALQGRIIEGLVKTVMEAMDVIMEKPDDYDARASFMWTATLAWSGIVQVGIPDWGMPCHSLEMSMSGYHDTAHGAGLSVLTPSWMKHAATVHLTRILTFGRNILGINTDNVDDVIEGLKKFYRSIGAPTTFLEAGIENPEIEIMTDLANKVFKSRGIPGYSRDEIRRIYKNCC</sequence>
<gene>
    <name evidence="6" type="ORF">DO021_00095</name>
    <name evidence="5" type="ORF">EYB58_08115</name>
</gene>
<proteinExistence type="inferred from homology"/>
<protein>
    <submittedName>
        <fullName evidence="5">Iron-containing alcohol dehydrogenase</fullName>
    </submittedName>
    <submittedName>
        <fullName evidence="6">NADH-dependent alcohol dehydrogenase</fullName>
    </submittedName>
</protein>
<dbReference type="RefSeq" id="WP_111952493.1">
    <property type="nucleotide sequence ID" value="NZ_CP036313.1"/>
</dbReference>
<dbReference type="Gene3D" id="3.40.50.1970">
    <property type="match status" value="1"/>
</dbReference>
<dbReference type="GO" id="GO:0008106">
    <property type="term" value="F:alcohol dehydrogenase (NADP+) activity"/>
    <property type="evidence" value="ECO:0007669"/>
    <property type="project" value="TreeGrafter"/>
</dbReference>
<keyword evidence="2" id="KW-0560">Oxidoreductase</keyword>
<dbReference type="FunFam" id="3.40.50.1970:FF:000003">
    <property type="entry name" value="Alcohol dehydrogenase, iron-containing"/>
    <property type="match status" value="1"/>
</dbReference>
<dbReference type="SUPFAM" id="SSF56796">
    <property type="entry name" value="Dehydroquinate synthase-like"/>
    <property type="match status" value="1"/>
</dbReference>
<reference evidence="6 7" key="1">
    <citation type="submission" date="2018-06" db="EMBL/GenBank/DDBJ databases">
        <title>Complete Genome Sequence of Desulfobacter hydrogenophilus (DSM3380).</title>
        <authorList>
            <person name="Marietou A."/>
            <person name="Schreiber L."/>
            <person name="Marshall I."/>
            <person name="Jorgensen B."/>
        </authorList>
    </citation>
    <scope>NUCLEOTIDE SEQUENCE [LARGE SCALE GENOMIC DNA]</scope>
    <source>
        <strain evidence="6 7">DSM 3380</strain>
    </source>
</reference>
<dbReference type="GO" id="GO:0046872">
    <property type="term" value="F:metal ion binding"/>
    <property type="evidence" value="ECO:0007669"/>
    <property type="project" value="InterPro"/>
</dbReference>
<reference evidence="5 8" key="2">
    <citation type="submission" date="2019-02" db="EMBL/GenBank/DDBJ databases">
        <title>Complete genome sequence of Desulfobacter hydrogenophilus AcRS1.</title>
        <authorList>
            <person name="Marietou A."/>
            <person name="Lund M.B."/>
            <person name="Marshall I.P.G."/>
            <person name="Schreiber L."/>
            <person name="Jorgensen B."/>
        </authorList>
    </citation>
    <scope>NUCLEOTIDE SEQUENCE [LARGE SCALE GENOMIC DNA]</scope>
    <source>
        <strain evidence="5 8">AcRS1</strain>
    </source>
</reference>
<dbReference type="GO" id="GO:1990002">
    <property type="term" value="F:methylglyoxal reductase (NADPH) (acetol producing) activity"/>
    <property type="evidence" value="ECO:0007669"/>
    <property type="project" value="TreeGrafter"/>
</dbReference>
<evidence type="ECO:0000313" key="8">
    <source>
        <dbReference type="Proteomes" id="UP000293902"/>
    </source>
</evidence>
<evidence type="ECO:0000259" key="3">
    <source>
        <dbReference type="Pfam" id="PF00465"/>
    </source>
</evidence>
<feature type="domain" description="Fe-containing alcohol dehydrogenase-like C-terminal" evidence="4">
    <location>
        <begin position="190"/>
        <end position="383"/>
    </location>
</feature>
<evidence type="ECO:0000313" key="6">
    <source>
        <dbReference type="EMBL" id="RAM03866.1"/>
    </source>
</evidence>
<comment type="similarity">
    <text evidence="1">Belongs to the iron-containing alcohol dehydrogenase family.</text>
</comment>
<dbReference type="Pfam" id="PF25137">
    <property type="entry name" value="ADH_Fe_C"/>
    <property type="match status" value="1"/>
</dbReference>
<evidence type="ECO:0000259" key="4">
    <source>
        <dbReference type="Pfam" id="PF25137"/>
    </source>
</evidence>
<keyword evidence="8" id="KW-1185">Reference proteome</keyword>
<dbReference type="EMBL" id="QLNI01000001">
    <property type="protein sequence ID" value="RAM03866.1"/>
    <property type="molecule type" value="Genomic_DNA"/>
</dbReference>
<evidence type="ECO:0000313" key="5">
    <source>
        <dbReference type="EMBL" id="QBH12882.1"/>
    </source>
</evidence>
<feature type="domain" description="Alcohol dehydrogenase iron-type/glycerol dehydrogenase GldA" evidence="3">
    <location>
        <begin position="9"/>
        <end position="179"/>
    </location>
</feature>
<dbReference type="GO" id="GO:0005829">
    <property type="term" value="C:cytosol"/>
    <property type="evidence" value="ECO:0007669"/>
    <property type="project" value="TreeGrafter"/>
</dbReference>
<dbReference type="CDD" id="cd08187">
    <property type="entry name" value="BDH"/>
    <property type="match status" value="1"/>
</dbReference>
<dbReference type="EMBL" id="CP036313">
    <property type="protein sequence ID" value="QBH12882.1"/>
    <property type="molecule type" value="Genomic_DNA"/>
</dbReference>
<dbReference type="InterPro" id="IPR044731">
    <property type="entry name" value="BDH-like"/>
</dbReference>
<organism evidence="6 7">
    <name type="scientific">Desulfobacter hydrogenophilus</name>
    <dbReference type="NCBI Taxonomy" id="2291"/>
    <lineage>
        <taxon>Bacteria</taxon>
        <taxon>Pseudomonadati</taxon>
        <taxon>Thermodesulfobacteriota</taxon>
        <taxon>Desulfobacteria</taxon>
        <taxon>Desulfobacterales</taxon>
        <taxon>Desulfobacteraceae</taxon>
        <taxon>Desulfobacter</taxon>
    </lineage>
</organism>
<dbReference type="PANTHER" id="PTHR43633">
    <property type="entry name" value="ALCOHOL DEHYDROGENASE YQHD"/>
    <property type="match status" value="1"/>
</dbReference>
<dbReference type="Gene3D" id="1.20.1090.10">
    <property type="entry name" value="Dehydroquinate synthase-like - alpha domain"/>
    <property type="match status" value="1"/>
</dbReference>
<dbReference type="InterPro" id="IPR056798">
    <property type="entry name" value="ADH_Fe_C"/>
</dbReference>
<evidence type="ECO:0000256" key="2">
    <source>
        <dbReference type="ARBA" id="ARBA00023002"/>
    </source>
</evidence>
<dbReference type="OrthoDB" id="9778433at2"/>
<dbReference type="AlphaFoldDB" id="A0A328FI91"/>
<evidence type="ECO:0000313" key="7">
    <source>
        <dbReference type="Proteomes" id="UP000248798"/>
    </source>
</evidence>
<dbReference type="Pfam" id="PF00465">
    <property type="entry name" value="Fe-ADH"/>
    <property type="match status" value="1"/>
</dbReference>
<accession>A0A328FI91</accession>
<dbReference type="PANTHER" id="PTHR43633:SF1">
    <property type="entry name" value="ALCOHOL DEHYDROGENASE YQHD"/>
    <property type="match status" value="1"/>
</dbReference>
<dbReference type="Proteomes" id="UP000248798">
    <property type="component" value="Unassembled WGS sequence"/>
</dbReference>